<name>A0A382MJ54_9ZZZZ</name>
<dbReference type="InterPro" id="IPR002925">
    <property type="entry name" value="Dienelactn_hydro"/>
</dbReference>
<dbReference type="PANTHER" id="PTHR46623">
    <property type="entry name" value="CARBOXYMETHYLENEBUTENOLIDASE-RELATED"/>
    <property type="match status" value="1"/>
</dbReference>
<evidence type="ECO:0000259" key="1">
    <source>
        <dbReference type="Pfam" id="PF01738"/>
    </source>
</evidence>
<dbReference type="PANTHER" id="PTHR46623:SF6">
    <property type="entry name" value="ALPHA_BETA-HYDROLASES SUPERFAMILY PROTEIN"/>
    <property type="match status" value="1"/>
</dbReference>
<dbReference type="InterPro" id="IPR051049">
    <property type="entry name" value="Dienelactone_hydrolase-like"/>
</dbReference>
<reference evidence="2" key="1">
    <citation type="submission" date="2018-05" db="EMBL/GenBank/DDBJ databases">
        <authorList>
            <person name="Lanie J.A."/>
            <person name="Ng W.-L."/>
            <person name="Kazmierczak K.M."/>
            <person name="Andrzejewski T.M."/>
            <person name="Davidsen T.M."/>
            <person name="Wayne K.J."/>
            <person name="Tettelin H."/>
            <person name="Glass J.I."/>
            <person name="Rusch D."/>
            <person name="Podicherti R."/>
            <person name="Tsui H.-C.T."/>
            <person name="Winkler M.E."/>
        </authorList>
    </citation>
    <scope>NUCLEOTIDE SEQUENCE</scope>
</reference>
<dbReference type="SUPFAM" id="SSF53474">
    <property type="entry name" value="alpha/beta-Hydrolases"/>
    <property type="match status" value="1"/>
</dbReference>
<dbReference type="InterPro" id="IPR029058">
    <property type="entry name" value="AB_hydrolase_fold"/>
</dbReference>
<dbReference type="AlphaFoldDB" id="A0A382MJ54"/>
<protein>
    <recommendedName>
        <fullName evidence="1">Dienelactone hydrolase domain-containing protein</fullName>
    </recommendedName>
</protein>
<dbReference type="Pfam" id="PF01738">
    <property type="entry name" value="DLH"/>
    <property type="match status" value="1"/>
</dbReference>
<dbReference type="Gene3D" id="3.40.50.1820">
    <property type="entry name" value="alpha/beta hydrolase"/>
    <property type="match status" value="1"/>
</dbReference>
<dbReference type="GO" id="GO:0016787">
    <property type="term" value="F:hydrolase activity"/>
    <property type="evidence" value="ECO:0007669"/>
    <property type="project" value="InterPro"/>
</dbReference>
<proteinExistence type="predicted"/>
<dbReference type="EMBL" id="UINC01094009">
    <property type="protein sequence ID" value="SVC48889.1"/>
    <property type="molecule type" value="Genomic_DNA"/>
</dbReference>
<sequence length="131" mass="13968">MYEGMLAETIHLPGHNGDDIEGYLARPLGSGPYPGVIVIHHMPGWDEASKEITRKFAFHGYVAICPNLHYREAPGSSSDDAAAASRAAGGVPDDRCIGDIEGSAKYLRSLPYSTGKIGVIGYCSGGRQVYL</sequence>
<feature type="domain" description="Dienelactone hydrolase" evidence="1">
    <location>
        <begin position="20"/>
        <end position="130"/>
    </location>
</feature>
<feature type="non-terminal residue" evidence="2">
    <location>
        <position position="131"/>
    </location>
</feature>
<organism evidence="2">
    <name type="scientific">marine metagenome</name>
    <dbReference type="NCBI Taxonomy" id="408172"/>
    <lineage>
        <taxon>unclassified sequences</taxon>
        <taxon>metagenomes</taxon>
        <taxon>ecological metagenomes</taxon>
    </lineage>
</organism>
<accession>A0A382MJ54</accession>
<gene>
    <name evidence="2" type="ORF">METZ01_LOCUS301743</name>
</gene>
<evidence type="ECO:0000313" key="2">
    <source>
        <dbReference type="EMBL" id="SVC48889.1"/>
    </source>
</evidence>